<accession>A0A975TTT4</accession>
<comment type="pathway">
    <text evidence="1 7">Cell wall biogenesis; peptidoglycan biosynthesis.</text>
</comment>
<dbReference type="PROSITE" id="PS52029">
    <property type="entry name" value="LD_TPASE"/>
    <property type="match status" value="1"/>
</dbReference>
<proteinExistence type="inferred from homology"/>
<feature type="active site" description="Proton donor/acceptor" evidence="7">
    <location>
        <position position="128"/>
    </location>
</feature>
<organism evidence="9">
    <name type="scientific">Gymnodinialimonas phycosphaerae</name>
    <dbReference type="NCBI Taxonomy" id="2841589"/>
    <lineage>
        <taxon>Bacteria</taxon>
        <taxon>Pseudomonadati</taxon>
        <taxon>Pseudomonadota</taxon>
        <taxon>Alphaproteobacteria</taxon>
        <taxon>Rhodobacterales</taxon>
        <taxon>Paracoccaceae</taxon>
        <taxon>Gymnodinialimonas</taxon>
    </lineage>
</organism>
<keyword evidence="10" id="KW-1185">Reference proteome</keyword>
<evidence type="ECO:0000259" key="8">
    <source>
        <dbReference type="PROSITE" id="PS52029"/>
    </source>
</evidence>
<dbReference type="GO" id="GO:0008360">
    <property type="term" value="P:regulation of cell shape"/>
    <property type="evidence" value="ECO:0007669"/>
    <property type="project" value="UniProtKB-UniRule"/>
</dbReference>
<dbReference type="CDD" id="cd16913">
    <property type="entry name" value="YkuD_like"/>
    <property type="match status" value="1"/>
</dbReference>
<evidence type="ECO:0000313" key="10">
    <source>
        <dbReference type="Proteomes" id="UP000693972"/>
    </source>
</evidence>
<dbReference type="SUPFAM" id="SSF141523">
    <property type="entry name" value="L,D-transpeptidase catalytic domain-like"/>
    <property type="match status" value="1"/>
</dbReference>
<dbReference type="RefSeq" id="WP_257894040.1">
    <property type="nucleotide sequence ID" value="NZ_JAIMBW010000001.1"/>
</dbReference>
<sequence>MSPEDIVLTPSGLRFWGARLPFTVGRGGVVHDKREGDGATPVGVHRIVGCLYRADRGPKPCDWAVPIGPHDLWSDDARLDDYNLMVRRPYDGSAERLARGDPLYDIVLITDWNWPDAQPGKGSAIFIHQWRGPGRSTEGCVGVSPRHLRWIVPRIGTGTRLIVPSTLA</sequence>
<evidence type="ECO:0000256" key="6">
    <source>
        <dbReference type="ARBA" id="ARBA00023316"/>
    </source>
</evidence>
<keyword evidence="6 7" id="KW-0961">Cell wall biogenesis/degradation</keyword>
<dbReference type="EMBL" id="JAIMBW010000001">
    <property type="protein sequence ID" value="MBY4894477.1"/>
    <property type="molecule type" value="Genomic_DNA"/>
</dbReference>
<dbReference type="EMBL" id="CP078073">
    <property type="protein sequence ID" value="QXL87130.1"/>
    <property type="molecule type" value="Genomic_DNA"/>
</dbReference>
<keyword evidence="3" id="KW-0808">Transferase</keyword>
<dbReference type="AlphaFoldDB" id="A0A975TTT4"/>
<gene>
    <name evidence="9" type="ORF">KUL25_17100</name>
</gene>
<protein>
    <submittedName>
        <fullName evidence="9">L,D-transpeptidase family protein</fullName>
    </submittedName>
</protein>
<dbReference type="InterPro" id="IPR038063">
    <property type="entry name" value="Transpep_catalytic_dom"/>
</dbReference>
<evidence type="ECO:0000313" key="9">
    <source>
        <dbReference type="EMBL" id="QXL87130.1"/>
    </source>
</evidence>
<dbReference type="GO" id="GO:0016740">
    <property type="term" value="F:transferase activity"/>
    <property type="evidence" value="ECO:0007669"/>
    <property type="project" value="UniProtKB-KW"/>
</dbReference>
<evidence type="ECO:0000256" key="4">
    <source>
        <dbReference type="ARBA" id="ARBA00022960"/>
    </source>
</evidence>
<feature type="domain" description="L,D-TPase catalytic" evidence="8">
    <location>
        <begin position="1"/>
        <end position="164"/>
    </location>
</feature>
<evidence type="ECO:0000256" key="7">
    <source>
        <dbReference type="PROSITE-ProRule" id="PRU01373"/>
    </source>
</evidence>
<dbReference type="PANTHER" id="PTHR38589">
    <property type="entry name" value="BLR0621 PROTEIN"/>
    <property type="match status" value="1"/>
</dbReference>
<reference evidence="9 10" key="1">
    <citation type="submission" date="2021-07" db="EMBL/GenBank/DDBJ databases">
        <title>Karlodiniumbacter phycospheric gen. nov., sp. nov., a phycosphere bacterium isolated from karlodinium veneficum.</title>
        <authorList>
            <person name="Peng Y."/>
            <person name="Jiang L."/>
            <person name="Lee J."/>
        </authorList>
    </citation>
    <scope>NUCLEOTIDE SEQUENCE</scope>
    <source>
        <strain evidence="9 10">N5</strain>
    </source>
</reference>
<keyword evidence="5 7" id="KW-0573">Peptidoglycan synthesis</keyword>
<dbReference type="GO" id="GO:0071555">
    <property type="term" value="P:cell wall organization"/>
    <property type="evidence" value="ECO:0007669"/>
    <property type="project" value="UniProtKB-UniRule"/>
</dbReference>
<comment type="similarity">
    <text evidence="2">Belongs to the YkuD family.</text>
</comment>
<evidence type="ECO:0000256" key="1">
    <source>
        <dbReference type="ARBA" id="ARBA00004752"/>
    </source>
</evidence>
<evidence type="ECO:0000256" key="2">
    <source>
        <dbReference type="ARBA" id="ARBA00005992"/>
    </source>
</evidence>
<dbReference type="Pfam" id="PF03734">
    <property type="entry name" value="YkuD"/>
    <property type="match status" value="1"/>
</dbReference>
<feature type="active site" description="Nucleophile" evidence="7">
    <location>
        <position position="140"/>
    </location>
</feature>
<evidence type="ECO:0000256" key="5">
    <source>
        <dbReference type="ARBA" id="ARBA00022984"/>
    </source>
</evidence>
<dbReference type="GO" id="GO:0009252">
    <property type="term" value="P:peptidoglycan biosynthetic process"/>
    <property type="evidence" value="ECO:0007669"/>
    <property type="project" value="UniProtKB-KW"/>
</dbReference>
<evidence type="ECO:0000256" key="3">
    <source>
        <dbReference type="ARBA" id="ARBA00022679"/>
    </source>
</evidence>
<dbReference type="PANTHER" id="PTHR38589:SF1">
    <property type="entry name" value="BLR0621 PROTEIN"/>
    <property type="match status" value="1"/>
</dbReference>
<dbReference type="InterPro" id="IPR005490">
    <property type="entry name" value="LD_TPept_cat_dom"/>
</dbReference>
<dbReference type="GO" id="GO:0004180">
    <property type="term" value="F:carboxypeptidase activity"/>
    <property type="evidence" value="ECO:0007669"/>
    <property type="project" value="UniProtKB-ARBA"/>
</dbReference>
<keyword evidence="4 7" id="KW-0133">Cell shape</keyword>
<dbReference type="Proteomes" id="UP000693972">
    <property type="component" value="Unassembled WGS sequence"/>
</dbReference>
<name>A0A975TTT4_9RHOB</name>